<dbReference type="AlphaFoldDB" id="A0A914E556"/>
<dbReference type="WBParaSite" id="ACRNAN_scaffold5817.g19097.t1">
    <property type="protein sequence ID" value="ACRNAN_scaffold5817.g19097.t1"/>
    <property type="gene ID" value="ACRNAN_scaffold5817.g19097"/>
</dbReference>
<keyword evidence="1" id="KW-1133">Transmembrane helix</keyword>
<organism evidence="2 3">
    <name type="scientific">Acrobeloides nanus</name>
    <dbReference type="NCBI Taxonomy" id="290746"/>
    <lineage>
        <taxon>Eukaryota</taxon>
        <taxon>Metazoa</taxon>
        <taxon>Ecdysozoa</taxon>
        <taxon>Nematoda</taxon>
        <taxon>Chromadorea</taxon>
        <taxon>Rhabditida</taxon>
        <taxon>Tylenchina</taxon>
        <taxon>Cephalobomorpha</taxon>
        <taxon>Cephaloboidea</taxon>
        <taxon>Cephalobidae</taxon>
        <taxon>Acrobeloides</taxon>
    </lineage>
</organism>
<evidence type="ECO:0000313" key="2">
    <source>
        <dbReference type="Proteomes" id="UP000887540"/>
    </source>
</evidence>
<keyword evidence="2" id="KW-1185">Reference proteome</keyword>
<evidence type="ECO:0000313" key="3">
    <source>
        <dbReference type="WBParaSite" id="ACRNAN_scaffold5817.g19097.t1"/>
    </source>
</evidence>
<keyword evidence="1" id="KW-0472">Membrane</keyword>
<feature type="transmembrane region" description="Helical" evidence="1">
    <location>
        <begin position="310"/>
        <end position="331"/>
    </location>
</feature>
<keyword evidence="1" id="KW-0812">Transmembrane</keyword>
<dbReference type="PANTHER" id="PTHR10132">
    <property type="entry name" value="ALPHA-/EPSILON-SARCOGLYCAN FAMILY MEMBER"/>
    <property type="match status" value="1"/>
</dbReference>
<name>A0A914E556_9BILA</name>
<dbReference type="PANTHER" id="PTHR10132:SF14">
    <property type="entry name" value="SARCOGLYCAN ALPHA, ISOFORM C"/>
    <property type="match status" value="1"/>
</dbReference>
<accession>A0A914E556</accession>
<dbReference type="GO" id="GO:0016012">
    <property type="term" value="C:sarcoglycan complex"/>
    <property type="evidence" value="ECO:0007669"/>
    <property type="project" value="InterPro"/>
</dbReference>
<proteinExistence type="predicted"/>
<sequence length="354" mass="40686">MFNLIPSLGSTYVLFDRRIVDSPSQYGFLSSQQAKSSQINVAKGQFMIHMLHSAYLFPHTVDVKWTATAQGKPVLPVWLHLFPSKYKAIAYLVGTPVTPMNQITVHIIAKRLDNYQTAEQFLTIVMTDDVRFNTSTQQLTEIHIKNIEAEEFLNRRGGKVERLEKSIRETFRGKDINPYIFNILSDVTVQPPDNFQQYFKSQKPGAIVQVGTQKKFHPNVHNLVIGLRSNAQYCNKSSIIPLNKHFVPEFQKNMTLIKSLANLDKKQHDSTIIKASHYVGNASELRAKKFLEEHQTGTYTSPSHFWESVLIFPLLAAFCILLILCLSLIFFGRREGQHWRDYKTPKDQLQKFLD</sequence>
<dbReference type="InterPro" id="IPR008908">
    <property type="entry name" value="Sarcoglycan_alpha/epsilon"/>
</dbReference>
<dbReference type="Proteomes" id="UP000887540">
    <property type="component" value="Unplaced"/>
</dbReference>
<evidence type="ECO:0000256" key="1">
    <source>
        <dbReference type="SAM" id="Phobius"/>
    </source>
</evidence>
<protein>
    <submittedName>
        <fullName evidence="3">Uncharacterized protein</fullName>
    </submittedName>
</protein>
<reference evidence="3" key="1">
    <citation type="submission" date="2022-11" db="UniProtKB">
        <authorList>
            <consortium name="WormBaseParasite"/>
        </authorList>
    </citation>
    <scope>IDENTIFICATION</scope>
</reference>